<reference evidence="3 4" key="1">
    <citation type="submission" date="2019-04" db="EMBL/GenBank/DDBJ databases">
        <title>Cohnella sp. nov. isolated from preserved vegetables.</title>
        <authorList>
            <person name="Lin S.-Y."/>
            <person name="Hung M.-H."/>
            <person name="Young C.-C."/>
        </authorList>
    </citation>
    <scope>NUCLEOTIDE SEQUENCE [LARGE SCALE GENOMIC DNA]</scope>
    <source>
        <strain evidence="3 4">CC-MHH1044</strain>
    </source>
</reference>
<dbReference type="SMART" id="SM00418">
    <property type="entry name" value="HTH_ARSR"/>
    <property type="match status" value="1"/>
</dbReference>
<protein>
    <submittedName>
        <fullName evidence="3">Winged helix-turn-helix transcriptional regulator</fullName>
    </submittedName>
</protein>
<dbReference type="InterPro" id="IPR011991">
    <property type="entry name" value="ArsR-like_HTH"/>
</dbReference>
<keyword evidence="4" id="KW-1185">Reference proteome</keyword>
<dbReference type="EMBL" id="SSOB01000004">
    <property type="protein sequence ID" value="THF83469.1"/>
    <property type="molecule type" value="Genomic_DNA"/>
</dbReference>
<evidence type="ECO:0000313" key="4">
    <source>
        <dbReference type="Proteomes" id="UP000310636"/>
    </source>
</evidence>
<dbReference type="RefSeq" id="WP_136368625.1">
    <property type="nucleotide sequence ID" value="NZ_SSOB01000004.1"/>
</dbReference>
<dbReference type="GO" id="GO:0003677">
    <property type="term" value="F:DNA binding"/>
    <property type="evidence" value="ECO:0007669"/>
    <property type="project" value="UniProtKB-KW"/>
</dbReference>
<accession>A0A4S4C6F0</accession>
<sequence>MNISVFGALAEANRLDMVELLLQGPMSVNEIADRLHLNQPQTSKHLKVLSDVGLVEVHKVANRRIYKLRTRPLAELDEWLGSFRKLWEERFDRLDDYLSELQGQSDRDAPAAP</sequence>
<name>A0A4S4C6F0_9BACL</name>
<feature type="domain" description="HTH arsR-type" evidence="2">
    <location>
        <begin position="1"/>
        <end position="88"/>
    </location>
</feature>
<evidence type="ECO:0000259" key="2">
    <source>
        <dbReference type="PROSITE" id="PS50987"/>
    </source>
</evidence>
<dbReference type="OrthoDB" id="9799175at2"/>
<dbReference type="PRINTS" id="PR00778">
    <property type="entry name" value="HTHARSR"/>
</dbReference>
<dbReference type="Gene3D" id="1.10.10.10">
    <property type="entry name" value="Winged helix-like DNA-binding domain superfamily/Winged helix DNA-binding domain"/>
    <property type="match status" value="1"/>
</dbReference>
<dbReference type="AlphaFoldDB" id="A0A4S4C6F0"/>
<dbReference type="CDD" id="cd00090">
    <property type="entry name" value="HTH_ARSR"/>
    <property type="match status" value="1"/>
</dbReference>
<evidence type="ECO:0000313" key="3">
    <source>
        <dbReference type="EMBL" id="THF83469.1"/>
    </source>
</evidence>
<dbReference type="SUPFAM" id="SSF46785">
    <property type="entry name" value="Winged helix' DNA-binding domain"/>
    <property type="match status" value="1"/>
</dbReference>
<proteinExistence type="predicted"/>
<dbReference type="InterPro" id="IPR036390">
    <property type="entry name" value="WH_DNA-bd_sf"/>
</dbReference>
<dbReference type="Pfam" id="PF01022">
    <property type="entry name" value="HTH_5"/>
    <property type="match status" value="1"/>
</dbReference>
<keyword evidence="1" id="KW-0238">DNA-binding</keyword>
<dbReference type="PANTHER" id="PTHR38600:SF1">
    <property type="entry name" value="TRANSCRIPTIONAL REGULATORY PROTEIN"/>
    <property type="match status" value="1"/>
</dbReference>
<dbReference type="NCBIfam" id="NF033788">
    <property type="entry name" value="HTH_metalloreg"/>
    <property type="match status" value="1"/>
</dbReference>
<dbReference type="InterPro" id="IPR036388">
    <property type="entry name" value="WH-like_DNA-bd_sf"/>
</dbReference>
<dbReference type="Proteomes" id="UP000310636">
    <property type="component" value="Unassembled WGS sequence"/>
</dbReference>
<dbReference type="GO" id="GO:0003700">
    <property type="term" value="F:DNA-binding transcription factor activity"/>
    <property type="evidence" value="ECO:0007669"/>
    <property type="project" value="InterPro"/>
</dbReference>
<dbReference type="PROSITE" id="PS50987">
    <property type="entry name" value="HTH_ARSR_2"/>
    <property type="match status" value="1"/>
</dbReference>
<comment type="caution">
    <text evidence="3">The sequence shown here is derived from an EMBL/GenBank/DDBJ whole genome shotgun (WGS) entry which is preliminary data.</text>
</comment>
<dbReference type="InterPro" id="IPR001845">
    <property type="entry name" value="HTH_ArsR_DNA-bd_dom"/>
</dbReference>
<organism evidence="3 4">
    <name type="scientific">Cohnella fermenti</name>
    <dbReference type="NCBI Taxonomy" id="2565925"/>
    <lineage>
        <taxon>Bacteria</taxon>
        <taxon>Bacillati</taxon>
        <taxon>Bacillota</taxon>
        <taxon>Bacilli</taxon>
        <taxon>Bacillales</taxon>
        <taxon>Paenibacillaceae</taxon>
        <taxon>Cohnella</taxon>
    </lineage>
</organism>
<gene>
    <name evidence="3" type="ORF">E6C55_04730</name>
</gene>
<evidence type="ECO:0000256" key="1">
    <source>
        <dbReference type="ARBA" id="ARBA00023125"/>
    </source>
</evidence>
<dbReference type="PANTHER" id="PTHR38600">
    <property type="entry name" value="TRANSCRIPTIONAL REGULATORY PROTEIN"/>
    <property type="match status" value="1"/>
</dbReference>